<keyword evidence="1" id="KW-0862">Zinc</keyword>
<dbReference type="EMBL" id="ML993584">
    <property type="protein sequence ID" value="KAF2170940.1"/>
    <property type="molecule type" value="Genomic_DNA"/>
</dbReference>
<dbReference type="GeneID" id="54557974"/>
<dbReference type="InterPro" id="IPR013087">
    <property type="entry name" value="Znf_C2H2_type"/>
</dbReference>
<dbReference type="PROSITE" id="PS00028">
    <property type="entry name" value="ZINC_FINGER_C2H2_1"/>
    <property type="match status" value="1"/>
</dbReference>
<feature type="region of interest" description="Disordered" evidence="2">
    <location>
        <begin position="139"/>
        <end position="199"/>
    </location>
</feature>
<evidence type="ECO:0000259" key="3">
    <source>
        <dbReference type="PROSITE" id="PS50157"/>
    </source>
</evidence>
<feature type="compositionally biased region" description="Polar residues" evidence="2">
    <location>
        <begin position="238"/>
        <end position="249"/>
    </location>
</feature>
<feature type="compositionally biased region" description="Polar residues" evidence="2">
    <location>
        <begin position="303"/>
        <end position="312"/>
    </location>
</feature>
<dbReference type="Proteomes" id="UP000799537">
    <property type="component" value="Unassembled WGS sequence"/>
</dbReference>
<dbReference type="GO" id="GO:0008270">
    <property type="term" value="F:zinc ion binding"/>
    <property type="evidence" value="ECO:0007669"/>
    <property type="project" value="UniProtKB-KW"/>
</dbReference>
<keyword evidence="5" id="KW-1185">Reference proteome</keyword>
<evidence type="ECO:0000313" key="5">
    <source>
        <dbReference type="Proteomes" id="UP000799537"/>
    </source>
</evidence>
<dbReference type="RefSeq" id="XP_033671829.1">
    <property type="nucleotide sequence ID" value="XM_033804702.1"/>
</dbReference>
<organism evidence="4 5">
    <name type="scientific">Zasmidium cellare ATCC 36951</name>
    <dbReference type="NCBI Taxonomy" id="1080233"/>
    <lineage>
        <taxon>Eukaryota</taxon>
        <taxon>Fungi</taxon>
        <taxon>Dikarya</taxon>
        <taxon>Ascomycota</taxon>
        <taxon>Pezizomycotina</taxon>
        <taxon>Dothideomycetes</taxon>
        <taxon>Dothideomycetidae</taxon>
        <taxon>Mycosphaerellales</taxon>
        <taxon>Mycosphaerellaceae</taxon>
        <taxon>Zasmidium</taxon>
    </lineage>
</organism>
<dbReference type="AlphaFoldDB" id="A0A6A6CXK0"/>
<name>A0A6A6CXK0_ZASCE</name>
<feature type="compositionally biased region" description="Basic and acidic residues" evidence="2">
    <location>
        <begin position="167"/>
        <end position="190"/>
    </location>
</feature>
<evidence type="ECO:0000313" key="4">
    <source>
        <dbReference type="EMBL" id="KAF2170940.1"/>
    </source>
</evidence>
<evidence type="ECO:0000256" key="2">
    <source>
        <dbReference type="SAM" id="MobiDB-lite"/>
    </source>
</evidence>
<proteinExistence type="predicted"/>
<feature type="region of interest" description="Disordered" evidence="2">
    <location>
        <begin position="293"/>
        <end position="324"/>
    </location>
</feature>
<protein>
    <recommendedName>
        <fullName evidence="3">C2H2-type domain-containing protein</fullName>
    </recommendedName>
</protein>
<feature type="domain" description="C2H2-type" evidence="3">
    <location>
        <begin position="77"/>
        <end position="105"/>
    </location>
</feature>
<feature type="region of interest" description="Disordered" evidence="2">
    <location>
        <begin position="218"/>
        <end position="264"/>
    </location>
</feature>
<dbReference type="PROSITE" id="PS50157">
    <property type="entry name" value="ZINC_FINGER_C2H2_2"/>
    <property type="match status" value="1"/>
</dbReference>
<keyword evidence="1" id="KW-0479">Metal-binding</keyword>
<gene>
    <name evidence="4" type="ORF">M409DRAFT_18911</name>
</gene>
<reference evidence="4" key="1">
    <citation type="journal article" date="2020" name="Stud. Mycol.">
        <title>101 Dothideomycetes genomes: a test case for predicting lifestyles and emergence of pathogens.</title>
        <authorList>
            <person name="Haridas S."/>
            <person name="Albert R."/>
            <person name="Binder M."/>
            <person name="Bloem J."/>
            <person name="Labutti K."/>
            <person name="Salamov A."/>
            <person name="Andreopoulos B."/>
            <person name="Baker S."/>
            <person name="Barry K."/>
            <person name="Bills G."/>
            <person name="Bluhm B."/>
            <person name="Cannon C."/>
            <person name="Castanera R."/>
            <person name="Culley D."/>
            <person name="Daum C."/>
            <person name="Ezra D."/>
            <person name="Gonzalez J."/>
            <person name="Henrissat B."/>
            <person name="Kuo A."/>
            <person name="Liang C."/>
            <person name="Lipzen A."/>
            <person name="Lutzoni F."/>
            <person name="Magnuson J."/>
            <person name="Mondo S."/>
            <person name="Nolan M."/>
            <person name="Ohm R."/>
            <person name="Pangilinan J."/>
            <person name="Park H.-J."/>
            <person name="Ramirez L."/>
            <person name="Alfaro M."/>
            <person name="Sun H."/>
            <person name="Tritt A."/>
            <person name="Yoshinaga Y."/>
            <person name="Zwiers L.-H."/>
            <person name="Turgeon B."/>
            <person name="Goodwin S."/>
            <person name="Spatafora J."/>
            <person name="Crous P."/>
            <person name="Grigoriev I."/>
        </authorList>
    </citation>
    <scope>NUCLEOTIDE SEQUENCE</scope>
    <source>
        <strain evidence="4">ATCC 36951</strain>
    </source>
</reference>
<keyword evidence="1" id="KW-0863">Zinc-finger</keyword>
<accession>A0A6A6CXK0</accession>
<evidence type="ECO:0000256" key="1">
    <source>
        <dbReference type="PROSITE-ProRule" id="PRU00042"/>
    </source>
</evidence>
<sequence length="354" mass="38343">MSTTNTDRGRVPRRAVLPPAILEIFKEDEPGRRQVVARITRRNKCVDCDFLGAAPRDLRAHYSKRASHGFVANGPREQCFLCGEQFCMRQTLDGHHKVMHTAKGPFAKLRSNGITLPGETAAQAQTHSMATAATPLPAASVRSGQSGPPAFVASPSLGADPFDSAIDQERDHQTEQLEFGERTQRNDRTNVHTPNQSTSHSIEAAGMALLHQFMAAEEVDHQSSPPRGGDVPTEYQRPDTNSTYPSSGVEQRGETAVTRRSGDHGDQLMGEVALLDAFDAENGNWDVDMAEGLPDLTGGPTPAESSEATTPHSMDDTSPEFGSQADNGYKQGLCTPACVGNYHAESCFLWLPDF</sequence>